<keyword evidence="1" id="KW-0378">Hydrolase</keyword>
<dbReference type="Proteomes" id="UP000046176">
    <property type="component" value="Unassembled WGS sequence"/>
</dbReference>
<dbReference type="EMBL" id="CCRH01000018">
    <property type="protein sequence ID" value="CDZ39902.1"/>
    <property type="molecule type" value="Genomic_DNA"/>
</dbReference>
<feature type="domain" description="Alpha/beta hydrolase fold-3" evidence="2">
    <location>
        <begin position="85"/>
        <end position="201"/>
    </location>
</feature>
<dbReference type="InterPro" id="IPR013094">
    <property type="entry name" value="AB_hydrolase_3"/>
</dbReference>
<dbReference type="Gene3D" id="3.40.50.1820">
    <property type="entry name" value="alpha/beta hydrolase"/>
    <property type="match status" value="1"/>
</dbReference>
<protein>
    <submittedName>
        <fullName evidence="3">Putative esterase/lipase/thioesterase</fullName>
    </submittedName>
</protein>
<evidence type="ECO:0000256" key="1">
    <source>
        <dbReference type="ARBA" id="ARBA00022801"/>
    </source>
</evidence>
<name>A0A0T7FY23_NEOGA</name>
<gene>
    <name evidence="3" type="ORF">NGAL_HAMBI1145_51210</name>
</gene>
<dbReference type="GO" id="GO:0016787">
    <property type="term" value="F:hydrolase activity"/>
    <property type="evidence" value="ECO:0007669"/>
    <property type="project" value="UniProtKB-KW"/>
</dbReference>
<dbReference type="RefSeq" id="WP_245282847.1">
    <property type="nucleotide sequence ID" value="NZ_CCRH01000018.1"/>
</dbReference>
<accession>A0A0T7FY23</accession>
<organism evidence="3 4">
    <name type="scientific">Neorhizobium galegae bv. officinalis</name>
    <dbReference type="NCBI Taxonomy" id="323656"/>
    <lineage>
        <taxon>Bacteria</taxon>
        <taxon>Pseudomonadati</taxon>
        <taxon>Pseudomonadota</taxon>
        <taxon>Alphaproteobacteria</taxon>
        <taxon>Hyphomicrobiales</taxon>
        <taxon>Rhizobiaceae</taxon>
        <taxon>Rhizobium/Agrobacterium group</taxon>
        <taxon>Neorhizobium</taxon>
    </lineage>
</organism>
<dbReference type="InterPro" id="IPR029058">
    <property type="entry name" value="AB_hydrolase_fold"/>
</dbReference>
<dbReference type="Pfam" id="PF07859">
    <property type="entry name" value="Abhydrolase_3"/>
    <property type="match status" value="1"/>
</dbReference>
<proteinExistence type="predicted"/>
<sequence>MAFEIKRIEGKMKMRHRISDWDNAYANGINIPQGDRWPAAWVEPARLYREALATAGRARLGLSYGEKPRNHFDLFLPETDPAGLVVFVHGGFWIGLDNSYWSQFAKGSVERGYAVAMPMYTLAPENRISGITLEIGKAIEAAAAMVRGPIRLIGHSAGGHLVTRMISATSPLPEAVRSRIVNTVSLSGVHDLRPIMKTKMNEKQRIDTEEAQAESPALLEPLAGARVTCWVGAGERAEFIRQNALLASIWKGLGAETDAVEEPDKHHFNVLDGMEDLAHPLMDALFS</sequence>
<dbReference type="AlphaFoldDB" id="A0A0T7FY23"/>
<dbReference type="PANTHER" id="PTHR48081:SF33">
    <property type="entry name" value="KYNURENINE FORMAMIDASE"/>
    <property type="match status" value="1"/>
</dbReference>
<reference evidence="3 4" key="1">
    <citation type="submission" date="2014-08" db="EMBL/GenBank/DDBJ databases">
        <authorList>
            <person name="Chen Y.-H."/>
        </authorList>
    </citation>
    <scope>NUCLEOTIDE SEQUENCE [LARGE SCALE GENOMIC DNA]</scope>
</reference>
<dbReference type="InterPro" id="IPR050300">
    <property type="entry name" value="GDXG_lipolytic_enzyme"/>
</dbReference>
<evidence type="ECO:0000313" key="4">
    <source>
        <dbReference type="Proteomes" id="UP000046176"/>
    </source>
</evidence>
<dbReference type="SUPFAM" id="SSF53474">
    <property type="entry name" value="alpha/beta-Hydrolases"/>
    <property type="match status" value="1"/>
</dbReference>
<dbReference type="PANTHER" id="PTHR48081">
    <property type="entry name" value="AB HYDROLASE SUPERFAMILY PROTEIN C4A8.06C"/>
    <property type="match status" value="1"/>
</dbReference>
<evidence type="ECO:0000313" key="3">
    <source>
        <dbReference type="EMBL" id="CDZ39902.1"/>
    </source>
</evidence>
<evidence type="ECO:0000259" key="2">
    <source>
        <dbReference type="Pfam" id="PF07859"/>
    </source>
</evidence>